<gene>
    <name evidence="2" type="ORF">FTV88_0838</name>
</gene>
<evidence type="ECO:0000313" key="3">
    <source>
        <dbReference type="Proteomes" id="UP000366051"/>
    </source>
</evidence>
<dbReference type="GO" id="GO:0006397">
    <property type="term" value="P:mRNA processing"/>
    <property type="evidence" value="ECO:0007669"/>
    <property type="project" value="InterPro"/>
</dbReference>
<dbReference type="OrthoDB" id="9793236at2"/>
<sequence>MQKAEVVLSILSEQSKINKDYRFDRLYRNFFNEDFYLHAYKELLNHEKSYKNISLDCSTIKEQIILMKKEGYKTLLKKKNKNTNDDLFINLLLRITNILLRKIYEPLFLKYSYALSQPVHHYTPLKQIKIIGSRKNWVIQGNIDKASVASDHNSLAFLSIKINDGRILELIKSFIATGYRIPVITDIYLYTIDQQINNKCTEKVFYCRYEENLLFLIDSTKKEALEIQEELNRTISNVTKGTWSYQLTNWNDQSFIFLDYEIRKNKLVHSKESNVQLLVPSSKIKEKIKPFTAQGKPRHHNRRINLPTREIVKLYNDEITQLYQYYGLAEDVKKKIRSFRYYHYRSLLKTIARKEKSTVPKIIKKYAFSINEKIDCDQYFYQFVCK</sequence>
<keyword evidence="2" id="KW-0808">Transferase</keyword>
<accession>A0A5Q2N345</accession>
<keyword evidence="3" id="KW-1185">Reference proteome</keyword>
<dbReference type="Pfam" id="PF01348">
    <property type="entry name" value="Intron_maturas2"/>
    <property type="match status" value="1"/>
</dbReference>
<evidence type="ECO:0000313" key="2">
    <source>
        <dbReference type="EMBL" id="QGG46995.1"/>
    </source>
</evidence>
<dbReference type="PANTHER" id="PTHR34047:SF8">
    <property type="entry name" value="PROTEIN YKFC"/>
    <property type="match status" value="1"/>
</dbReference>
<keyword evidence="2" id="KW-0548">Nucleotidyltransferase</keyword>
<protein>
    <submittedName>
        <fullName evidence="2">Group II intron reverse transcriptase/maturase, putative</fullName>
        <ecNumber evidence="2">2.7.7.49</ecNumber>
    </submittedName>
</protein>
<organism evidence="2 3">
    <name type="scientific">Heliorestis convoluta</name>
    <dbReference type="NCBI Taxonomy" id="356322"/>
    <lineage>
        <taxon>Bacteria</taxon>
        <taxon>Bacillati</taxon>
        <taxon>Bacillota</taxon>
        <taxon>Clostridia</taxon>
        <taxon>Eubacteriales</taxon>
        <taxon>Heliobacteriaceae</taxon>
        <taxon>Heliorestis</taxon>
    </lineage>
</organism>
<dbReference type="AlphaFoldDB" id="A0A5Q2N345"/>
<name>A0A5Q2N345_9FIRM</name>
<dbReference type="EC" id="2.7.7.49" evidence="2"/>
<reference evidence="3" key="1">
    <citation type="submission" date="2019-11" db="EMBL/GenBank/DDBJ databases">
        <title>Genome sequence of Heliorestis convoluta strain HH, an alkaliphilic and minimalistic phototrophic bacterium from a soda lake in Egypt.</title>
        <authorList>
            <person name="Dewey E.D."/>
            <person name="Stokes L.M."/>
            <person name="Burchell B.M."/>
            <person name="Shaffer K.N."/>
            <person name="Huntington A.M."/>
            <person name="Baker J.M."/>
            <person name="Nadendla S."/>
            <person name="Giglio M.G."/>
            <person name="Touchman J.W."/>
            <person name="Blankenship R.E."/>
            <person name="Madigan M.T."/>
            <person name="Sattley W.M."/>
        </authorList>
    </citation>
    <scope>NUCLEOTIDE SEQUENCE [LARGE SCALE GENOMIC DNA]</scope>
    <source>
        <strain evidence="3">HH</strain>
    </source>
</reference>
<dbReference type="InterPro" id="IPR051083">
    <property type="entry name" value="GrpII_Intron_Splice-Mob/Def"/>
</dbReference>
<evidence type="ECO:0000259" key="1">
    <source>
        <dbReference type="Pfam" id="PF01348"/>
    </source>
</evidence>
<dbReference type="KEGG" id="hcv:FTV88_0838"/>
<dbReference type="Proteomes" id="UP000366051">
    <property type="component" value="Chromosome"/>
</dbReference>
<proteinExistence type="predicted"/>
<dbReference type="GO" id="GO:0003964">
    <property type="term" value="F:RNA-directed DNA polymerase activity"/>
    <property type="evidence" value="ECO:0007669"/>
    <property type="project" value="UniProtKB-KW"/>
</dbReference>
<dbReference type="InterPro" id="IPR024937">
    <property type="entry name" value="Domain_X"/>
</dbReference>
<dbReference type="EMBL" id="CP045875">
    <property type="protein sequence ID" value="QGG46995.1"/>
    <property type="molecule type" value="Genomic_DNA"/>
</dbReference>
<keyword evidence="2" id="KW-0695">RNA-directed DNA polymerase</keyword>
<dbReference type="RefSeq" id="WP_153724468.1">
    <property type="nucleotide sequence ID" value="NZ_CP045875.1"/>
</dbReference>
<feature type="domain" description="Domain X" evidence="1">
    <location>
        <begin position="291"/>
        <end position="367"/>
    </location>
</feature>
<dbReference type="PANTHER" id="PTHR34047">
    <property type="entry name" value="NUCLEAR INTRON MATURASE 1, MITOCHONDRIAL-RELATED"/>
    <property type="match status" value="1"/>
</dbReference>
<dbReference type="GO" id="GO:0005737">
    <property type="term" value="C:cytoplasm"/>
    <property type="evidence" value="ECO:0007669"/>
    <property type="project" value="UniProtKB-ARBA"/>
</dbReference>